<gene>
    <name evidence="2" type="ORF">RchiOBHm_Chr2g0117341</name>
</gene>
<evidence type="ECO:0000313" key="2">
    <source>
        <dbReference type="EMBL" id="PRQ49030.1"/>
    </source>
</evidence>
<feature type="signal peptide" evidence="1">
    <location>
        <begin position="1"/>
        <end position="24"/>
    </location>
</feature>
<dbReference type="EMBL" id="PDCK01000040">
    <property type="protein sequence ID" value="PRQ49030.1"/>
    <property type="molecule type" value="Genomic_DNA"/>
</dbReference>
<feature type="chain" id="PRO_5015197265" description="Secreted protein" evidence="1">
    <location>
        <begin position="25"/>
        <end position="235"/>
    </location>
</feature>
<evidence type="ECO:0008006" key="4">
    <source>
        <dbReference type="Google" id="ProtNLM"/>
    </source>
</evidence>
<dbReference type="Proteomes" id="UP000238479">
    <property type="component" value="Chromosome 2"/>
</dbReference>
<dbReference type="Gramene" id="PRQ49030">
    <property type="protein sequence ID" value="PRQ49030"/>
    <property type="gene ID" value="RchiOBHm_Chr2g0117341"/>
</dbReference>
<dbReference type="OrthoDB" id="10476271at2759"/>
<keyword evidence="1" id="KW-0732">Signal</keyword>
<evidence type="ECO:0000256" key="1">
    <source>
        <dbReference type="SAM" id="SignalP"/>
    </source>
</evidence>
<proteinExistence type="predicted"/>
<keyword evidence="3" id="KW-1185">Reference proteome</keyword>
<accession>A0A2P6RRH2</accession>
<organism evidence="2 3">
    <name type="scientific">Rosa chinensis</name>
    <name type="common">China rose</name>
    <dbReference type="NCBI Taxonomy" id="74649"/>
    <lineage>
        <taxon>Eukaryota</taxon>
        <taxon>Viridiplantae</taxon>
        <taxon>Streptophyta</taxon>
        <taxon>Embryophyta</taxon>
        <taxon>Tracheophyta</taxon>
        <taxon>Spermatophyta</taxon>
        <taxon>Magnoliopsida</taxon>
        <taxon>eudicotyledons</taxon>
        <taxon>Gunneridae</taxon>
        <taxon>Pentapetalae</taxon>
        <taxon>rosids</taxon>
        <taxon>fabids</taxon>
        <taxon>Rosales</taxon>
        <taxon>Rosaceae</taxon>
        <taxon>Rosoideae</taxon>
        <taxon>Rosoideae incertae sedis</taxon>
        <taxon>Rosa</taxon>
    </lineage>
</organism>
<comment type="caution">
    <text evidence="2">The sequence shown here is derived from an EMBL/GenBank/DDBJ whole genome shotgun (WGS) entry which is preliminary data.</text>
</comment>
<protein>
    <recommendedName>
        <fullName evidence="4">Secreted protein</fullName>
    </recommendedName>
</protein>
<name>A0A2P6RRH2_ROSCH</name>
<sequence length="235" mass="25951">MAKISTLTGMFLVLGLAMSVRTWAAEDENSSGGRPLTEEEIGAWVNVLRGAEIALEADKYQTASAMVAGVAARLDATDLPDDVKEAKLQEMMKAIEQAVEEDNKAKAVALINAIGAEFEHQHGNARGRGILQRQLHQTENLHSIQPVLASRLKDAFTAIERQEIAKAQRILRDFYHLIKDNKELCKDKKTLTFLHAIHQTEQYIKQDARSKAEQTLQGAAFALGVGVQNQLQEGH</sequence>
<dbReference type="AlphaFoldDB" id="A0A2P6RRH2"/>
<reference evidence="2 3" key="1">
    <citation type="journal article" date="2018" name="Nat. Genet.">
        <title>The Rosa genome provides new insights in the design of modern roses.</title>
        <authorList>
            <person name="Bendahmane M."/>
        </authorList>
    </citation>
    <scope>NUCLEOTIDE SEQUENCE [LARGE SCALE GENOMIC DNA]</scope>
    <source>
        <strain evidence="3">cv. Old Blush</strain>
    </source>
</reference>
<evidence type="ECO:0000313" key="3">
    <source>
        <dbReference type="Proteomes" id="UP000238479"/>
    </source>
</evidence>